<evidence type="ECO:0000313" key="3">
    <source>
        <dbReference type="EMBL" id="SVA60947.1"/>
    </source>
</evidence>
<dbReference type="Pfam" id="PF01985">
    <property type="entry name" value="CRS1_YhbY"/>
    <property type="match status" value="1"/>
</dbReference>
<dbReference type="PANTHER" id="PTHR40065">
    <property type="entry name" value="RNA-BINDING PROTEIN YHBY"/>
    <property type="match status" value="1"/>
</dbReference>
<feature type="domain" description="CRM" evidence="2">
    <location>
        <begin position="1"/>
        <end position="96"/>
    </location>
</feature>
<keyword evidence="1" id="KW-0694">RNA-binding</keyword>
<evidence type="ECO:0000259" key="2">
    <source>
        <dbReference type="PROSITE" id="PS51295"/>
    </source>
</evidence>
<evidence type="ECO:0000256" key="1">
    <source>
        <dbReference type="ARBA" id="ARBA00022884"/>
    </source>
</evidence>
<name>A0A381X9T2_9ZZZZ</name>
<dbReference type="EMBL" id="UINC01014257">
    <property type="protein sequence ID" value="SVA60947.1"/>
    <property type="molecule type" value="Genomic_DNA"/>
</dbReference>
<sequence length="96" mass="10784">MSFKEFQRKSLRRRGHNLKPIVTVGTGGLTDGVLAELESALNHHELIKIKIRIGTRECRNAVLQEILEHSEAIIIQKIGNVALLYRAAETKEARSP</sequence>
<proteinExistence type="predicted"/>
<protein>
    <recommendedName>
        <fullName evidence="2">CRM domain-containing protein</fullName>
    </recommendedName>
</protein>
<accession>A0A381X9T2</accession>
<dbReference type="AlphaFoldDB" id="A0A381X9T2"/>
<dbReference type="InterPro" id="IPR051925">
    <property type="entry name" value="RNA-binding_domain"/>
</dbReference>
<dbReference type="GO" id="GO:0003723">
    <property type="term" value="F:RNA binding"/>
    <property type="evidence" value="ECO:0007669"/>
    <property type="project" value="UniProtKB-KW"/>
</dbReference>
<reference evidence="3" key="1">
    <citation type="submission" date="2018-05" db="EMBL/GenBank/DDBJ databases">
        <authorList>
            <person name="Lanie J.A."/>
            <person name="Ng W.-L."/>
            <person name="Kazmierczak K.M."/>
            <person name="Andrzejewski T.M."/>
            <person name="Davidsen T.M."/>
            <person name="Wayne K.J."/>
            <person name="Tettelin H."/>
            <person name="Glass J.I."/>
            <person name="Rusch D."/>
            <person name="Podicherti R."/>
            <person name="Tsui H.-C.T."/>
            <person name="Winkler M.E."/>
        </authorList>
    </citation>
    <scope>NUCLEOTIDE SEQUENCE</scope>
</reference>
<gene>
    <name evidence="3" type="ORF">METZ01_LOCUS113801</name>
</gene>
<dbReference type="PROSITE" id="PS51295">
    <property type="entry name" value="CRM"/>
    <property type="match status" value="1"/>
</dbReference>
<dbReference type="SUPFAM" id="SSF75471">
    <property type="entry name" value="YhbY-like"/>
    <property type="match status" value="1"/>
</dbReference>
<dbReference type="PANTHER" id="PTHR40065:SF3">
    <property type="entry name" value="RNA-BINDING PROTEIN YHBY"/>
    <property type="match status" value="1"/>
</dbReference>
<dbReference type="SMART" id="SM01103">
    <property type="entry name" value="CRS1_YhbY"/>
    <property type="match status" value="1"/>
</dbReference>
<dbReference type="InterPro" id="IPR035920">
    <property type="entry name" value="YhbY-like_sf"/>
</dbReference>
<dbReference type="Gene3D" id="3.30.110.60">
    <property type="entry name" value="YhbY-like"/>
    <property type="match status" value="1"/>
</dbReference>
<dbReference type="InterPro" id="IPR001890">
    <property type="entry name" value="RNA-binding_CRM"/>
</dbReference>
<organism evidence="3">
    <name type="scientific">marine metagenome</name>
    <dbReference type="NCBI Taxonomy" id="408172"/>
    <lineage>
        <taxon>unclassified sequences</taxon>
        <taxon>metagenomes</taxon>
        <taxon>ecological metagenomes</taxon>
    </lineage>
</organism>